<comment type="caution">
    <text evidence="1">The sequence shown here is derived from an EMBL/GenBank/DDBJ whole genome shotgun (WGS) entry which is preliminary data.</text>
</comment>
<protein>
    <submittedName>
        <fullName evidence="1">Uncharacterized protein</fullName>
    </submittedName>
</protein>
<evidence type="ECO:0000313" key="2">
    <source>
        <dbReference type="Proteomes" id="UP000034164"/>
    </source>
</evidence>
<name>A0A0G2I6G0_9EURO</name>
<organism evidence="1 2">
    <name type="scientific">[Emmonsia] crescens</name>
    <dbReference type="NCBI Taxonomy" id="73230"/>
    <lineage>
        <taxon>Eukaryota</taxon>
        <taxon>Fungi</taxon>
        <taxon>Dikarya</taxon>
        <taxon>Ascomycota</taxon>
        <taxon>Pezizomycotina</taxon>
        <taxon>Eurotiomycetes</taxon>
        <taxon>Eurotiomycetidae</taxon>
        <taxon>Onygenales</taxon>
        <taxon>Ajellomycetaceae</taxon>
        <taxon>Emergomyces</taxon>
    </lineage>
</organism>
<reference evidence="2" key="1">
    <citation type="journal article" date="2015" name="PLoS Genet.">
        <title>The dynamic genome and transcriptome of the human fungal pathogen Blastomyces and close relative Emmonsia.</title>
        <authorList>
            <person name="Munoz J.F."/>
            <person name="Gauthier G.M."/>
            <person name="Desjardins C.A."/>
            <person name="Gallo J.E."/>
            <person name="Holder J."/>
            <person name="Sullivan T.D."/>
            <person name="Marty A.J."/>
            <person name="Carmen J.C."/>
            <person name="Chen Z."/>
            <person name="Ding L."/>
            <person name="Gujja S."/>
            <person name="Magrini V."/>
            <person name="Misas E."/>
            <person name="Mitreva M."/>
            <person name="Priest M."/>
            <person name="Saif S."/>
            <person name="Whiston E.A."/>
            <person name="Young S."/>
            <person name="Zeng Q."/>
            <person name="Goldman W.E."/>
            <person name="Mardis E.R."/>
            <person name="Taylor J.W."/>
            <person name="McEwen J.G."/>
            <person name="Clay O.K."/>
            <person name="Klein B.S."/>
            <person name="Cuomo C.A."/>
        </authorList>
    </citation>
    <scope>NUCLEOTIDE SEQUENCE [LARGE SCALE GENOMIC DNA]</scope>
    <source>
        <strain evidence="2">UAMH 3008</strain>
    </source>
</reference>
<dbReference type="VEuPathDB" id="FungiDB:EMCG_01210"/>
<proteinExistence type="predicted"/>
<evidence type="ECO:0000313" key="1">
    <source>
        <dbReference type="EMBL" id="KKZ65825.1"/>
    </source>
</evidence>
<sequence length="164" mass="17807">MPLFPLPDTPLFQSPNPFAIPLVLSLLPAPLALSPHPVFQDLSPSALPVVSLPLPAPPPLSPPLHIPLFQSPGAFMFPVAHSGRLRPLPAFPPSSLVDPIPAFLLLPLVLLHFQSFGPSSSSLCPYSFVTLFHSFKATAHSCFYPFITSSLSSPRFFCHRSFVF</sequence>
<dbReference type="AlphaFoldDB" id="A0A0G2I6G0"/>
<dbReference type="EMBL" id="LCZI01000569">
    <property type="protein sequence ID" value="KKZ65825.1"/>
    <property type="molecule type" value="Genomic_DNA"/>
</dbReference>
<accession>A0A0G2I6G0</accession>
<gene>
    <name evidence="1" type="ORF">EMCG_01210</name>
</gene>
<dbReference type="Proteomes" id="UP000034164">
    <property type="component" value="Unassembled WGS sequence"/>
</dbReference>